<accession>A0A8S5UD98</accession>
<reference evidence="1" key="1">
    <citation type="journal article" date="2021" name="Proc. Natl. Acad. Sci. U.S.A.">
        <title>A Catalog of Tens of Thousands of Viruses from Human Metagenomes Reveals Hidden Associations with Chronic Diseases.</title>
        <authorList>
            <person name="Tisza M.J."/>
            <person name="Buck C.B."/>
        </authorList>
    </citation>
    <scope>NUCLEOTIDE SEQUENCE</scope>
    <source>
        <strain evidence="1">Ct13O11</strain>
    </source>
</reference>
<organism evidence="1">
    <name type="scientific">Siphoviridae sp. ct13O11</name>
    <dbReference type="NCBI Taxonomy" id="2825303"/>
    <lineage>
        <taxon>Viruses</taxon>
        <taxon>Duplodnaviria</taxon>
        <taxon>Heunggongvirae</taxon>
        <taxon>Uroviricota</taxon>
        <taxon>Caudoviricetes</taxon>
    </lineage>
</organism>
<dbReference type="EMBL" id="BK016066">
    <property type="protein sequence ID" value="DAF92404.1"/>
    <property type="molecule type" value="Genomic_DNA"/>
</dbReference>
<name>A0A8S5UD98_9CAUD</name>
<sequence>MSNNSNDREKYLRAWRAKMVQIWQDRLDLMGVHHTGALRRSVKAGAASIAGREAVMAFNYLEYGIYVDLGVGNGYRPGNGGDLHFLGKAYRKLHHLGEPRKRRPWFNKSWYISIEVLKDHMARIMGDEFSGAFDTLTERERG</sequence>
<evidence type="ECO:0000313" key="1">
    <source>
        <dbReference type="EMBL" id="DAF92404.1"/>
    </source>
</evidence>
<proteinExistence type="predicted"/>
<protein>
    <submittedName>
        <fullName evidence="1">Uncharacterized protein</fullName>
    </submittedName>
</protein>